<dbReference type="RefSeq" id="WP_011411689.1">
    <property type="nucleotide sequence ID" value="NC_007712.1"/>
</dbReference>
<dbReference type="PANTHER" id="PTHR43597:SF5">
    <property type="entry name" value="SUFE-LIKE PROTEIN 2, CHLOROPLASTIC"/>
    <property type="match status" value="1"/>
</dbReference>
<feature type="active site" description="Cysteine persulfide intermediate" evidence="2">
    <location>
        <position position="64"/>
    </location>
</feature>
<evidence type="ECO:0000256" key="1">
    <source>
        <dbReference type="ARBA" id="ARBA00010282"/>
    </source>
</evidence>
<reference evidence="5 7" key="2">
    <citation type="submission" date="2015-05" db="EMBL/GenBank/DDBJ databases">
        <authorList>
            <person name="Goodhead I."/>
        </authorList>
    </citation>
    <scope>NUCLEOTIDE SEQUENCE [LARGE SCALE GENOMIC DNA]</scope>
    <source>
        <strain evidence="5">B4</strain>
        <strain evidence="7">morsitans</strain>
    </source>
</reference>
<dbReference type="OrthoDB" id="9799320at2"/>
<evidence type="ECO:0000313" key="7">
    <source>
        <dbReference type="Proteomes" id="UP000245838"/>
    </source>
</evidence>
<evidence type="ECO:0000313" key="6">
    <source>
        <dbReference type="Proteomes" id="UP000001932"/>
    </source>
</evidence>
<dbReference type="Proteomes" id="UP000245838">
    <property type="component" value="Chromosome sggmmb4_Chromosome"/>
</dbReference>
<dbReference type="AlphaFoldDB" id="Q2NRJ2"/>
<dbReference type="PANTHER" id="PTHR43597">
    <property type="entry name" value="SULFUR ACCEPTOR PROTEIN CSDE"/>
    <property type="match status" value="1"/>
</dbReference>
<dbReference type="KEGG" id="sgl:SG1958"/>
<gene>
    <name evidence="5" type="primary">csdE</name>
    <name evidence="4" type="ordered locus">SG1958</name>
    <name evidence="5" type="ORF">SGGMMB4_04641</name>
</gene>
<dbReference type="InterPro" id="IPR017763">
    <property type="entry name" value="Cysteine_desulfurase_CsdE"/>
</dbReference>
<feature type="domain" description="Fe-S metabolism associated" evidence="3">
    <location>
        <begin position="27"/>
        <end position="143"/>
    </location>
</feature>
<sequence>MTEEAFSLQGPHPFGTEITAAELARCFAACRQWEDRLRQVITLARALPPLPEHLKTPATLLTGCESQVWLAHQPLPDGTLHFYADSDGRIVKGLLAIVLTAVEGKTATQLRQIDPLSLLHELGLDAELSASRADGLAAIGAWMTHIASNG</sequence>
<dbReference type="Gene3D" id="3.90.1010.10">
    <property type="match status" value="1"/>
</dbReference>
<dbReference type="BioCyc" id="SGLO343509:SGP1_RS17935-MONOMER"/>
<dbReference type="EMBL" id="LN854557">
    <property type="protein sequence ID" value="CRL46219.1"/>
    <property type="molecule type" value="Genomic_DNA"/>
</dbReference>
<dbReference type="NCBIfam" id="TIGR03391">
    <property type="entry name" value="FeS_syn_CsdE"/>
    <property type="match status" value="1"/>
</dbReference>
<dbReference type="EMBL" id="AP008232">
    <property type="protein sequence ID" value="BAE75233.1"/>
    <property type="molecule type" value="Genomic_DNA"/>
</dbReference>
<keyword evidence="6" id="KW-1185">Reference proteome</keyword>
<dbReference type="SUPFAM" id="SSF82649">
    <property type="entry name" value="SufE/NifU"/>
    <property type="match status" value="1"/>
</dbReference>
<evidence type="ECO:0000256" key="2">
    <source>
        <dbReference type="PIRSR" id="PIRSR617763-1"/>
    </source>
</evidence>
<accession>Q2NRJ2</accession>
<evidence type="ECO:0000259" key="3">
    <source>
        <dbReference type="Pfam" id="PF02657"/>
    </source>
</evidence>
<evidence type="ECO:0000313" key="5">
    <source>
        <dbReference type="EMBL" id="CRL46219.1"/>
    </source>
</evidence>
<comment type="similarity">
    <text evidence="1">Belongs to the SufE family.</text>
</comment>
<reference evidence="4 6" key="1">
    <citation type="journal article" date="2006" name="Genome Res.">
        <title>Massive genome erosion and functional adaptations provide insights into the symbiotic lifestyle of Sodalis glossinidius in the tsetse host.</title>
        <authorList>
            <person name="Toh H."/>
            <person name="Weiss B.L."/>
            <person name="Perkin S.A.H."/>
            <person name="Yamashita A."/>
            <person name="Oshima K."/>
            <person name="Hattori M."/>
            <person name="Aksoy S."/>
        </authorList>
    </citation>
    <scope>NUCLEOTIDE SEQUENCE [LARGE SCALE GENOMIC DNA]</scope>
    <source>
        <strain evidence="4">Morsitans</strain>
        <strain evidence="6">morsitans</strain>
    </source>
</reference>
<dbReference type="STRING" id="343509.SG1958"/>
<organism evidence="4 6">
    <name type="scientific">Sodalis glossinidius (strain morsitans)</name>
    <dbReference type="NCBI Taxonomy" id="343509"/>
    <lineage>
        <taxon>Bacteria</taxon>
        <taxon>Pseudomonadati</taxon>
        <taxon>Pseudomonadota</taxon>
        <taxon>Gammaproteobacteria</taxon>
        <taxon>Enterobacterales</taxon>
        <taxon>Bruguierivoracaceae</taxon>
        <taxon>Sodalis</taxon>
    </lineage>
</organism>
<dbReference type="Pfam" id="PF02657">
    <property type="entry name" value="SufE"/>
    <property type="match status" value="1"/>
</dbReference>
<protein>
    <submittedName>
        <fullName evidence="5">Sulfur acceptor protein CsdE</fullName>
    </submittedName>
</protein>
<dbReference type="eggNOG" id="COG2166">
    <property type="taxonomic scope" value="Bacteria"/>
</dbReference>
<name>Q2NRJ2_SODGM</name>
<dbReference type="Proteomes" id="UP000001932">
    <property type="component" value="Chromosome"/>
</dbReference>
<proteinExistence type="inferred from homology"/>
<dbReference type="InterPro" id="IPR003808">
    <property type="entry name" value="Fe-S_metab-assoc_dom"/>
</dbReference>
<dbReference type="HOGENOM" id="CLU_124502_1_0_6"/>
<evidence type="ECO:0000313" key="4">
    <source>
        <dbReference type="EMBL" id="BAE75233.1"/>
    </source>
</evidence>